<dbReference type="WBParaSite" id="scf7180000416248.g184">
    <property type="protein sequence ID" value="scf7180000416248.g184"/>
    <property type="gene ID" value="scf7180000416248.g184"/>
</dbReference>
<feature type="domain" description="PH" evidence="5">
    <location>
        <begin position="1"/>
        <end position="93"/>
    </location>
</feature>
<dbReference type="Gene3D" id="2.30.29.30">
    <property type="entry name" value="Pleckstrin-homology domain (PH domain)/Phosphotyrosine-binding domain (PTB)"/>
    <property type="match status" value="1"/>
</dbReference>
<evidence type="ECO:0000259" key="5">
    <source>
        <dbReference type="PROSITE" id="PS50003"/>
    </source>
</evidence>
<dbReference type="GO" id="GO:0006869">
    <property type="term" value="P:lipid transport"/>
    <property type="evidence" value="ECO:0007669"/>
    <property type="project" value="UniProtKB-KW"/>
</dbReference>
<dbReference type="GO" id="GO:0032934">
    <property type="term" value="F:sterol binding"/>
    <property type="evidence" value="ECO:0007669"/>
    <property type="project" value="TreeGrafter"/>
</dbReference>
<keyword evidence="1" id="KW-0813">Transport</keyword>
<accession>A0A915NAM9</accession>
<evidence type="ECO:0000256" key="4">
    <source>
        <dbReference type="SAM" id="Coils"/>
    </source>
</evidence>
<dbReference type="Proteomes" id="UP000887560">
    <property type="component" value="Unplaced"/>
</dbReference>
<protein>
    <submittedName>
        <fullName evidence="7">PH domain-containing protein</fullName>
    </submittedName>
</protein>
<evidence type="ECO:0000256" key="3">
    <source>
        <dbReference type="ARBA" id="ARBA00023121"/>
    </source>
</evidence>
<dbReference type="GO" id="GO:0005829">
    <property type="term" value="C:cytosol"/>
    <property type="evidence" value="ECO:0007669"/>
    <property type="project" value="TreeGrafter"/>
</dbReference>
<organism evidence="6 7">
    <name type="scientific">Meloidogyne floridensis</name>
    <dbReference type="NCBI Taxonomy" id="298350"/>
    <lineage>
        <taxon>Eukaryota</taxon>
        <taxon>Metazoa</taxon>
        <taxon>Ecdysozoa</taxon>
        <taxon>Nematoda</taxon>
        <taxon>Chromadorea</taxon>
        <taxon>Rhabditida</taxon>
        <taxon>Tylenchina</taxon>
        <taxon>Tylenchomorpha</taxon>
        <taxon>Tylenchoidea</taxon>
        <taxon>Meloidogynidae</taxon>
        <taxon>Meloidogyninae</taxon>
        <taxon>Meloidogyne</taxon>
    </lineage>
</organism>
<dbReference type="GO" id="GO:0016020">
    <property type="term" value="C:membrane"/>
    <property type="evidence" value="ECO:0007669"/>
    <property type="project" value="TreeGrafter"/>
</dbReference>
<proteinExistence type="predicted"/>
<dbReference type="SMART" id="SM00233">
    <property type="entry name" value="PH"/>
    <property type="match status" value="1"/>
</dbReference>
<keyword evidence="4" id="KW-0175">Coiled coil</keyword>
<keyword evidence="6" id="KW-1185">Reference proteome</keyword>
<dbReference type="SUPFAM" id="SSF50729">
    <property type="entry name" value="PH domain-like"/>
    <property type="match status" value="1"/>
</dbReference>
<dbReference type="PANTHER" id="PTHR10972">
    <property type="entry name" value="OXYSTEROL-BINDING PROTEIN-RELATED"/>
    <property type="match status" value="1"/>
</dbReference>
<evidence type="ECO:0000313" key="7">
    <source>
        <dbReference type="WBParaSite" id="scf7180000416248.g184"/>
    </source>
</evidence>
<evidence type="ECO:0000313" key="6">
    <source>
        <dbReference type="Proteomes" id="UP000887560"/>
    </source>
</evidence>
<dbReference type="InterPro" id="IPR000648">
    <property type="entry name" value="Oxysterol-bd"/>
</dbReference>
<dbReference type="Pfam" id="PF00169">
    <property type="entry name" value="PH"/>
    <property type="match status" value="1"/>
</dbReference>
<dbReference type="PROSITE" id="PS50003">
    <property type="entry name" value="PH_DOMAIN"/>
    <property type="match status" value="1"/>
</dbReference>
<dbReference type="InterPro" id="IPR011993">
    <property type="entry name" value="PH-like_dom_sf"/>
</dbReference>
<evidence type="ECO:0000256" key="2">
    <source>
        <dbReference type="ARBA" id="ARBA00023055"/>
    </source>
</evidence>
<sequence>MEGTLSKWTNVMHGWQHRYFVLNDDVLCYYTSKEKMARGQQRGCIRLRGAALGIDEENDTLFTVAVDGKTFHLQGRSKLERNSWVRALERVIHEKCGYYKPPQEDPVLDLHKRVTTAENQSQMLLEQTRNLEQQLNKDSEKADHKRKKILSEILMTAKRLQSTVDHSLILLQQVQRDLGFDQIQNLEMDDTGTNGREDETKVNLFF</sequence>
<dbReference type="AlphaFoldDB" id="A0A915NAM9"/>
<name>A0A915NAM9_9BILA</name>
<keyword evidence="3" id="KW-0446">Lipid-binding</keyword>
<feature type="coiled-coil region" evidence="4">
    <location>
        <begin position="114"/>
        <end position="145"/>
    </location>
</feature>
<evidence type="ECO:0000256" key="1">
    <source>
        <dbReference type="ARBA" id="ARBA00022448"/>
    </source>
</evidence>
<keyword evidence="2" id="KW-0445">Lipid transport</keyword>
<reference evidence="7" key="1">
    <citation type="submission" date="2022-11" db="UniProtKB">
        <authorList>
            <consortium name="WormBaseParasite"/>
        </authorList>
    </citation>
    <scope>IDENTIFICATION</scope>
</reference>
<dbReference type="InterPro" id="IPR001849">
    <property type="entry name" value="PH_domain"/>
</dbReference>
<dbReference type="GO" id="GO:0005794">
    <property type="term" value="C:Golgi apparatus"/>
    <property type="evidence" value="ECO:0007669"/>
    <property type="project" value="TreeGrafter"/>
</dbReference>
<dbReference type="PANTHER" id="PTHR10972:SF200">
    <property type="entry name" value="OXYSTEROL-BINDING PROTEIN-RELATED PROTEIN 9"/>
    <property type="match status" value="1"/>
</dbReference>